<dbReference type="Pfam" id="PF01541">
    <property type="entry name" value="GIY-YIG"/>
    <property type="match status" value="1"/>
</dbReference>
<dbReference type="InterPro" id="IPR000305">
    <property type="entry name" value="GIY-YIG_endonuc"/>
</dbReference>
<keyword evidence="3" id="KW-1185">Reference proteome</keyword>
<evidence type="ECO:0000313" key="2">
    <source>
        <dbReference type="EMBL" id="MFC0602999.1"/>
    </source>
</evidence>
<dbReference type="RefSeq" id="WP_386058036.1">
    <property type="nucleotide sequence ID" value="NZ_JBHLTQ010000001.1"/>
</dbReference>
<name>A0ABV6Q3Z8_9FLAO</name>
<evidence type="ECO:0000259" key="1">
    <source>
        <dbReference type="PROSITE" id="PS50164"/>
    </source>
</evidence>
<sequence>MPIGYTYILECSDGSYYTGSTIDIDDRITKHQNGQGQITQKNVYQLN</sequence>
<comment type="caution">
    <text evidence="2">The sequence shown here is derived from an EMBL/GenBank/DDBJ whole genome shotgun (WGS) entry which is preliminary data.</text>
</comment>
<proteinExistence type="predicted"/>
<accession>A0ABV6Q3Z8</accession>
<organism evidence="2 3">
    <name type="scientific">Winogradskyella pulchriflava</name>
    <dbReference type="NCBI Taxonomy" id="1110688"/>
    <lineage>
        <taxon>Bacteria</taxon>
        <taxon>Pseudomonadati</taxon>
        <taxon>Bacteroidota</taxon>
        <taxon>Flavobacteriia</taxon>
        <taxon>Flavobacteriales</taxon>
        <taxon>Flavobacteriaceae</taxon>
        <taxon>Winogradskyella</taxon>
    </lineage>
</organism>
<gene>
    <name evidence="2" type="ORF">ACFFGA_00400</name>
</gene>
<dbReference type="SUPFAM" id="SSF82771">
    <property type="entry name" value="GIY-YIG endonuclease"/>
    <property type="match status" value="1"/>
</dbReference>
<dbReference type="Proteomes" id="UP001589832">
    <property type="component" value="Unassembled WGS sequence"/>
</dbReference>
<feature type="domain" description="GIY-YIG" evidence="1">
    <location>
        <begin position="2"/>
        <end position="47"/>
    </location>
</feature>
<dbReference type="EMBL" id="JBHLTQ010000001">
    <property type="protein sequence ID" value="MFC0602999.1"/>
    <property type="molecule type" value="Genomic_DNA"/>
</dbReference>
<protein>
    <submittedName>
        <fullName evidence="2">GIY-YIG nuclease family protein</fullName>
    </submittedName>
</protein>
<evidence type="ECO:0000313" key="3">
    <source>
        <dbReference type="Proteomes" id="UP001589832"/>
    </source>
</evidence>
<reference evidence="2 3" key="1">
    <citation type="submission" date="2024-09" db="EMBL/GenBank/DDBJ databases">
        <authorList>
            <person name="Sun Q."/>
            <person name="Mori K."/>
        </authorList>
    </citation>
    <scope>NUCLEOTIDE SEQUENCE [LARGE SCALE GENOMIC DNA]</scope>
    <source>
        <strain evidence="2 3">NCAIM B.02481</strain>
    </source>
</reference>
<dbReference type="Gene3D" id="3.40.1440.10">
    <property type="entry name" value="GIY-YIG endonuclease"/>
    <property type="match status" value="1"/>
</dbReference>
<dbReference type="InterPro" id="IPR035901">
    <property type="entry name" value="GIY-YIG_endonuc_sf"/>
</dbReference>
<dbReference type="PROSITE" id="PS50164">
    <property type="entry name" value="GIY_YIG"/>
    <property type="match status" value="1"/>
</dbReference>